<evidence type="ECO:0000256" key="2">
    <source>
        <dbReference type="ARBA" id="ARBA00023125"/>
    </source>
</evidence>
<dbReference type="Gene3D" id="2.60.120.10">
    <property type="entry name" value="Jelly Rolls"/>
    <property type="match status" value="1"/>
</dbReference>
<evidence type="ECO:0000256" key="3">
    <source>
        <dbReference type="ARBA" id="ARBA00023159"/>
    </source>
</evidence>
<dbReference type="Pfam" id="PF02311">
    <property type="entry name" value="AraC_binding"/>
    <property type="match status" value="1"/>
</dbReference>
<dbReference type="KEGG" id="vag:N646_2104"/>
<dbReference type="PROSITE" id="PS01124">
    <property type="entry name" value="HTH_ARAC_FAMILY_2"/>
    <property type="match status" value="1"/>
</dbReference>
<dbReference type="InterPro" id="IPR009057">
    <property type="entry name" value="Homeodomain-like_sf"/>
</dbReference>
<dbReference type="InterPro" id="IPR003313">
    <property type="entry name" value="AraC-bd"/>
</dbReference>
<evidence type="ECO:0000313" key="7">
    <source>
        <dbReference type="Proteomes" id="UP000016714"/>
    </source>
</evidence>
<dbReference type="SUPFAM" id="SSF46689">
    <property type="entry name" value="Homeodomain-like"/>
    <property type="match status" value="2"/>
</dbReference>
<sequence length="280" mass="32065">MPDKLGHNVTKLFYLMEHIQYYATDHDNLSLIEAKYQKFAFQRHYHLDFHLGLITHGAQKFQYQGNSHQVGHGQIVIMPPDELHDGQSKLESGYEVNVFAIEPHLLSDLADLKQNGQIIHFNELIISDPQIFSQLSNLHGLLRRENLSQLTKDCLPFEGFNQLFDRYGSLERQKVVPLGNQSLGTLKDYLMANLDQAVRLDSLSELCQLSPTQFQRHFKAQTGMTPYAWFARLRLEQGMKLLQSGQCGTDVAHQIGFYDQAHFSKAFKQTYGVSPSQVAR</sequence>
<organism evidence="6 7">
    <name type="scientific">Vibrio alginolyticus (strain ATCC 17749 / DSM 2171 / NBRC 15630 / NCIMB 1903 / NCTC 12160 / XII-53)</name>
    <dbReference type="NCBI Taxonomy" id="1219076"/>
    <lineage>
        <taxon>Bacteria</taxon>
        <taxon>Pseudomonadati</taxon>
        <taxon>Pseudomonadota</taxon>
        <taxon>Gammaproteobacteria</taxon>
        <taxon>Vibrionales</taxon>
        <taxon>Vibrionaceae</taxon>
        <taxon>Vibrio</taxon>
    </lineage>
</organism>
<evidence type="ECO:0000313" key="6">
    <source>
        <dbReference type="EMBL" id="AGV17921.1"/>
    </source>
</evidence>
<dbReference type="SMART" id="SM00342">
    <property type="entry name" value="HTH_ARAC"/>
    <property type="match status" value="1"/>
</dbReference>
<evidence type="ECO:0000259" key="5">
    <source>
        <dbReference type="PROSITE" id="PS01124"/>
    </source>
</evidence>
<dbReference type="PANTHER" id="PTHR46796">
    <property type="entry name" value="HTH-TYPE TRANSCRIPTIONAL ACTIVATOR RHAS-RELATED"/>
    <property type="match status" value="1"/>
</dbReference>
<dbReference type="PRINTS" id="PR00032">
    <property type="entry name" value="HTHARAC"/>
</dbReference>
<dbReference type="InterPro" id="IPR050204">
    <property type="entry name" value="AraC_XylS_family_regulators"/>
</dbReference>
<proteinExistence type="predicted"/>
<dbReference type="InterPro" id="IPR020449">
    <property type="entry name" value="Tscrpt_reg_AraC-type_HTH"/>
</dbReference>
<dbReference type="EMBL" id="CP006718">
    <property type="protein sequence ID" value="AGV17921.1"/>
    <property type="molecule type" value="Genomic_DNA"/>
</dbReference>
<dbReference type="Pfam" id="PF12833">
    <property type="entry name" value="HTH_18"/>
    <property type="match status" value="1"/>
</dbReference>
<name>A0A2I3CCL5_VIBAX</name>
<reference evidence="6 7" key="1">
    <citation type="journal article" date="2015" name="Genome Announc.">
        <title>Complete genome sequence of Vibrio alginolyticus ATCC 17749.</title>
        <authorList>
            <person name="Liu X.F."/>
            <person name="Cao Y."/>
            <person name="Zhang H.L."/>
            <person name="Chen Y.J."/>
            <person name="Hu C.J."/>
        </authorList>
    </citation>
    <scope>NUCLEOTIDE SEQUENCE [LARGE SCALE GENOMIC DNA]</scope>
    <source>
        <strain evidence="7">ATCC 17749 / DSM 2171 / NBRC 15630 / NCIMB 1903 / NCTC 12160 / XII-53</strain>
    </source>
</reference>
<dbReference type="Gene3D" id="1.10.10.60">
    <property type="entry name" value="Homeodomain-like"/>
    <property type="match status" value="1"/>
</dbReference>
<dbReference type="InterPro" id="IPR014710">
    <property type="entry name" value="RmlC-like_jellyroll"/>
</dbReference>
<keyword evidence="4" id="KW-0804">Transcription</keyword>
<evidence type="ECO:0000256" key="4">
    <source>
        <dbReference type="ARBA" id="ARBA00023163"/>
    </source>
</evidence>
<keyword evidence="3" id="KW-0010">Activator</keyword>
<protein>
    <submittedName>
        <fullName evidence="6">Transcriptional regulator, AraC/XylS family protein</fullName>
    </submittedName>
</protein>
<evidence type="ECO:0000256" key="1">
    <source>
        <dbReference type="ARBA" id="ARBA00023015"/>
    </source>
</evidence>
<dbReference type="Proteomes" id="UP000016714">
    <property type="component" value="Chromosome 1"/>
</dbReference>
<accession>A0A2I3CCL5</accession>
<keyword evidence="1" id="KW-0805">Transcription regulation</keyword>
<feature type="domain" description="HTH araC/xylS-type" evidence="5">
    <location>
        <begin position="184"/>
        <end position="280"/>
    </location>
</feature>
<keyword evidence="2" id="KW-0238">DNA-binding</keyword>
<dbReference type="AlphaFoldDB" id="A0A2I3CCL5"/>
<dbReference type="InterPro" id="IPR018060">
    <property type="entry name" value="HTH_AraC"/>
</dbReference>
<dbReference type="GO" id="GO:0043565">
    <property type="term" value="F:sequence-specific DNA binding"/>
    <property type="evidence" value="ECO:0007669"/>
    <property type="project" value="InterPro"/>
</dbReference>
<dbReference type="SUPFAM" id="SSF51215">
    <property type="entry name" value="Regulatory protein AraC"/>
    <property type="match status" value="1"/>
</dbReference>
<gene>
    <name evidence="6" type="ORF">N646_2104</name>
</gene>
<dbReference type="InterPro" id="IPR037923">
    <property type="entry name" value="HTH-like"/>
</dbReference>
<dbReference type="HOGENOM" id="CLU_000445_88_16_6"/>
<dbReference type="GO" id="GO:0003700">
    <property type="term" value="F:DNA-binding transcription factor activity"/>
    <property type="evidence" value="ECO:0007669"/>
    <property type="project" value="InterPro"/>
</dbReference>
<dbReference type="PANTHER" id="PTHR46796:SF11">
    <property type="entry name" value="TRANSCRIPTIONAL REGULATOR-RELATED"/>
    <property type="match status" value="1"/>
</dbReference>